<dbReference type="InterPro" id="IPR018246">
    <property type="entry name" value="AP_endonuc_F2_Zn_BS"/>
</dbReference>
<dbReference type="InterPro" id="IPR036237">
    <property type="entry name" value="Xyl_isomerase-like_sf"/>
</dbReference>
<dbReference type="Proteomes" id="UP001290455">
    <property type="component" value="Unassembled WGS sequence"/>
</dbReference>
<comment type="cofactor">
    <cofactor evidence="1">
        <name>Zn(2+)</name>
        <dbReference type="ChEBI" id="CHEBI:29105"/>
    </cofactor>
</comment>
<reference evidence="10 11" key="1">
    <citation type="submission" date="2023-11" db="EMBL/GenBank/DDBJ databases">
        <title>Bacillus jintuensis, isolated from a mudflat on the Beibu Gulf coast.</title>
        <authorList>
            <person name="Li M."/>
        </authorList>
    </citation>
    <scope>NUCLEOTIDE SEQUENCE [LARGE SCALE GENOMIC DNA]</scope>
    <source>
        <strain evidence="10 11">31A1R</strain>
    </source>
</reference>
<evidence type="ECO:0000256" key="1">
    <source>
        <dbReference type="ARBA" id="ARBA00001947"/>
    </source>
</evidence>
<comment type="similarity">
    <text evidence="2">Belongs to the AP endonuclease 2 family.</text>
</comment>
<dbReference type="PROSITE" id="PS51432">
    <property type="entry name" value="AP_NUCLEASE_F2_4"/>
    <property type="match status" value="1"/>
</dbReference>
<dbReference type="PROSITE" id="PS00730">
    <property type="entry name" value="AP_NUCLEASE_F2_2"/>
    <property type="match status" value="1"/>
</dbReference>
<dbReference type="SMART" id="SM00518">
    <property type="entry name" value="AP2Ec"/>
    <property type="match status" value="1"/>
</dbReference>
<dbReference type="InterPro" id="IPR001719">
    <property type="entry name" value="AP_endonuc_2"/>
</dbReference>
<dbReference type="InterPro" id="IPR013022">
    <property type="entry name" value="Xyl_isomerase-like_TIM-brl"/>
</dbReference>
<dbReference type="Pfam" id="PF01261">
    <property type="entry name" value="AP_endonuc_2"/>
    <property type="match status" value="1"/>
</dbReference>
<keyword evidence="5" id="KW-0227">DNA damage</keyword>
<organism evidence="10 11">
    <name type="scientific">Robertmurraya mangrovi</name>
    <dbReference type="NCBI Taxonomy" id="3098077"/>
    <lineage>
        <taxon>Bacteria</taxon>
        <taxon>Bacillati</taxon>
        <taxon>Bacillota</taxon>
        <taxon>Bacilli</taxon>
        <taxon>Bacillales</taxon>
        <taxon>Bacillaceae</taxon>
        <taxon>Robertmurraya</taxon>
    </lineage>
</organism>
<feature type="domain" description="Xylose isomerase-like TIM barrel" evidence="9">
    <location>
        <begin position="18"/>
        <end position="267"/>
    </location>
</feature>
<dbReference type="PANTHER" id="PTHR21445">
    <property type="entry name" value="ENDONUCLEASE IV ENDODEOXYRIBONUCLEASE IV"/>
    <property type="match status" value="1"/>
</dbReference>
<dbReference type="GO" id="GO:0008833">
    <property type="term" value="F:deoxyribonuclease IV (phage-T4-induced) activity"/>
    <property type="evidence" value="ECO:0007669"/>
    <property type="project" value="UniProtKB-EC"/>
</dbReference>
<protein>
    <submittedName>
        <fullName evidence="10">Deoxyribonuclease IV</fullName>
        <ecNumber evidence="10">3.1.21.2</ecNumber>
    </submittedName>
</protein>
<keyword evidence="11" id="KW-1185">Reference proteome</keyword>
<evidence type="ECO:0000313" key="10">
    <source>
        <dbReference type="EMBL" id="MDZ5473881.1"/>
    </source>
</evidence>
<dbReference type="CDD" id="cd00019">
    <property type="entry name" value="AP2Ec"/>
    <property type="match status" value="1"/>
</dbReference>
<evidence type="ECO:0000256" key="2">
    <source>
        <dbReference type="ARBA" id="ARBA00005340"/>
    </source>
</evidence>
<dbReference type="EC" id="3.1.21.2" evidence="10"/>
<comment type="caution">
    <text evidence="10">The sequence shown here is derived from an EMBL/GenBank/DDBJ whole genome shotgun (WGS) entry which is preliminary data.</text>
</comment>
<gene>
    <name evidence="10" type="ORF">SM124_19355</name>
</gene>
<evidence type="ECO:0000256" key="8">
    <source>
        <dbReference type="ARBA" id="ARBA00023204"/>
    </source>
</evidence>
<keyword evidence="7" id="KW-0862">Zinc</keyword>
<evidence type="ECO:0000256" key="7">
    <source>
        <dbReference type="ARBA" id="ARBA00022833"/>
    </source>
</evidence>
<dbReference type="RefSeq" id="WP_322448174.1">
    <property type="nucleotide sequence ID" value="NZ_JAXOFX010000017.1"/>
</dbReference>
<evidence type="ECO:0000256" key="5">
    <source>
        <dbReference type="ARBA" id="ARBA00022763"/>
    </source>
</evidence>
<keyword evidence="6 10" id="KW-0378">Hydrolase</keyword>
<evidence type="ECO:0000256" key="6">
    <source>
        <dbReference type="ARBA" id="ARBA00022801"/>
    </source>
</evidence>
<dbReference type="EMBL" id="JAXOFX010000017">
    <property type="protein sequence ID" value="MDZ5473881.1"/>
    <property type="molecule type" value="Genomic_DNA"/>
</dbReference>
<evidence type="ECO:0000313" key="11">
    <source>
        <dbReference type="Proteomes" id="UP001290455"/>
    </source>
</evidence>
<keyword evidence="4" id="KW-0479">Metal-binding</keyword>
<name>A0ABU5J3G2_9BACI</name>
<dbReference type="SUPFAM" id="SSF51658">
    <property type="entry name" value="Xylose isomerase-like"/>
    <property type="match status" value="1"/>
</dbReference>
<dbReference type="NCBIfam" id="TIGR00587">
    <property type="entry name" value="nfo"/>
    <property type="match status" value="1"/>
</dbReference>
<dbReference type="Gene3D" id="3.20.20.150">
    <property type="entry name" value="Divalent-metal-dependent TIM barrel enzymes"/>
    <property type="match status" value="1"/>
</dbReference>
<proteinExistence type="inferred from homology"/>
<evidence type="ECO:0000256" key="4">
    <source>
        <dbReference type="ARBA" id="ARBA00022723"/>
    </source>
</evidence>
<evidence type="ECO:0000259" key="9">
    <source>
        <dbReference type="Pfam" id="PF01261"/>
    </source>
</evidence>
<evidence type="ECO:0000256" key="3">
    <source>
        <dbReference type="ARBA" id="ARBA00022722"/>
    </source>
</evidence>
<dbReference type="PANTHER" id="PTHR21445:SF0">
    <property type="entry name" value="APURINIC-APYRIMIDINIC ENDONUCLEASE"/>
    <property type="match status" value="1"/>
</dbReference>
<accession>A0ABU5J3G2</accession>
<sequence>MKFGCHVSIRHGYLGAAKYAHSIGANCYQYFPKNPRSLSVKEFNKEDAKLCKEFCLEHHLSSIAHTPYPTSLTPSDEKKEATIESLINDLEIADACGSIGVVVHYGSHFDATNPLAGYQMMIEMLNTVLENWEGKCLILLENTAGKPGTMGTTLEELVQVRTLCEQPNKIGFCLDTCHAFSSSIWTGENHEELFSKGKELDYWSHLKAIHLNNSKYPSGSGKDRHENIFKGKYIAQEQFNAFITSPILKNIPFILETPSDEGVTHGNEIQQLKETWGGA</sequence>
<keyword evidence="3" id="KW-0540">Nuclease</keyword>
<keyword evidence="8" id="KW-0234">DNA repair</keyword>